<dbReference type="Gene3D" id="2.60.40.1820">
    <property type="match status" value="1"/>
</dbReference>
<dbReference type="Proteomes" id="UP000051802">
    <property type="component" value="Unassembled WGS sequence"/>
</dbReference>
<dbReference type="EMBL" id="LLXU01000056">
    <property type="protein sequence ID" value="KRG46330.1"/>
    <property type="molecule type" value="Genomic_DNA"/>
</dbReference>
<dbReference type="SUPFAM" id="SSF117070">
    <property type="entry name" value="LEA14-like"/>
    <property type="match status" value="1"/>
</dbReference>
<evidence type="ECO:0000313" key="3">
    <source>
        <dbReference type="EMBL" id="KRG46330.1"/>
    </source>
</evidence>
<proteinExistence type="predicted"/>
<name>A0A0R0AW88_9GAMM</name>
<dbReference type="PROSITE" id="PS51257">
    <property type="entry name" value="PROKAR_LIPOPROTEIN"/>
    <property type="match status" value="1"/>
</dbReference>
<accession>A0A0R0AW88</accession>
<feature type="domain" description="Late embryogenesis abundant protein LEA-2 subgroup" evidence="2">
    <location>
        <begin position="53"/>
        <end position="145"/>
    </location>
</feature>
<gene>
    <name evidence="3" type="ORF">ARC20_05595</name>
</gene>
<evidence type="ECO:0000313" key="4">
    <source>
        <dbReference type="Proteomes" id="UP000051802"/>
    </source>
</evidence>
<evidence type="ECO:0000259" key="2">
    <source>
        <dbReference type="Pfam" id="PF03168"/>
    </source>
</evidence>
<evidence type="ECO:0000256" key="1">
    <source>
        <dbReference type="SAM" id="MobiDB-lite"/>
    </source>
</evidence>
<protein>
    <recommendedName>
        <fullName evidence="2">Late embryogenesis abundant protein LEA-2 subgroup domain-containing protein</fullName>
    </recommendedName>
</protein>
<dbReference type="Pfam" id="PF03168">
    <property type="entry name" value="LEA_2"/>
    <property type="match status" value="1"/>
</dbReference>
<organism evidence="3 4">
    <name type="scientific">Stenotrophomonas panacihumi</name>
    <dbReference type="NCBI Taxonomy" id="676599"/>
    <lineage>
        <taxon>Bacteria</taxon>
        <taxon>Pseudomonadati</taxon>
        <taxon>Pseudomonadota</taxon>
        <taxon>Gammaproteobacteria</taxon>
        <taxon>Lysobacterales</taxon>
        <taxon>Lysobacteraceae</taxon>
        <taxon>Stenotrophomonas</taxon>
    </lineage>
</organism>
<feature type="region of interest" description="Disordered" evidence="1">
    <location>
        <begin position="132"/>
        <end position="161"/>
    </location>
</feature>
<keyword evidence="4" id="KW-1185">Reference proteome</keyword>
<dbReference type="RefSeq" id="WP_057644999.1">
    <property type="nucleotide sequence ID" value="NZ_LLXU01000056.1"/>
</dbReference>
<dbReference type="AlphaFoldDB" id="A0A0R0AW88"/>
<reference evidence="3 4" key="1">
    <citation type="submission" date="2015-10" db="EMBL/GenBank/DDBJ databases">
        <title>Genome sequencing and analysis of members of genus Stenotrophomonas.</title>
        <authorList>
            <person name="Patil P.P."/>
            <person name="Midha S."/>
            <person name="Patil P.B."/>
        </authorList>
    </citation>
    <scope>NUCLEOTIDE SEQUENCE [LARGE SCALE GENOMIC DNA]</scope>
    <source>
        <strain evidence="3 4">JCM 16536</strain>
    </source>
</reference>
<dbReference type="OrthoDB" id="5954188at2"/>
<sequence length="161" mass="16990">MRPRAWRLIATLSMVAAVLGLASCSSNVRRVSEPAVSIQQLTVRADGSWSLELRLQNYSSIPMQFETVALDVSVGGEAAGHLQQAVNYSIGPETADVVTVAMQPSSTAKIIVADVLAGGRALPYELKGTVTATPEDKKSRPFEVSGRSTLNPAPGLSGVLR</sequence>
<dbReference type="InterPro" id="IPR004864">
    <property type="entry name" value="LEA_2"/>
</dbReference>
<comment type="caution">
    <text evidence="3">The sequence shown here is derived from an EMBL/GenBank/DDBJ whole genome shotgun (WGS) entry which is preliminary data.</text>
</comment>
<dbReference type="STRING" id="676599.ARC20_05595"/>